<sequence>MNGLLQNITQALGWSMAHSLWQGALIYGMLCFLYLFLPKLTAKNKYAFALFGQFILSIAFVITFGHYMDISSTSEEVFMDYVAAPLVLSSETSSSFLKAVNPLLPWMSSLYVLGLSFQFIIFSSSLSKLRYLKTRGLSTIPIVWDQSFRDICFKLQIKQHIQFHLSEKISVPMVIGHLKPIILFPVAFVNHLELEQVESILIHELAHIKRQDYLFNLFKVAMETILFFNPFVWLLSRYIDTEREHACDDIVMKWTPSSIAYAQALMSVECLKSTAAPMYAMAAIGKKHHLLHRIQRITNMEKNHLHARQHLIAVVLCSFALLTIAWISPSEKPVTTVTEEINMTPAVEDPTAIYQIPPAAAAPDYPSFLQDTITPPLSPEEPQTEETYIKDVEAEAKKIEAYYNSPKWKNKIADIEKQARKTEEYFTSSEWKAQIAEIEAEAKKIEAYYNSPAWKNKVAEIETQAAKKTEEYFNSSEWKSKLADIEENTKKIEAYYNSPEWKNKIADIETQAKKVGEYFNSAEWKEKIADIEASAKNMAEHYNSLQ</sequence>
<keyword evidence="3" id="KW-0482">Metalloprotease</keyword>
<keyword evidence="3" id="KW-0645">Protease</keyword>
<dbReference type="EMBL" id="JACOIK010000019">
    <property type="protein sequence ID" value="MBD1435114.1"/>
    <property type="molecule type" value="Genomic_DNA"/>
</dbReference>
<dbReference type="PANTHER" id="PTHR34978">
    <property type="entry name" value="POSSIBLE SENSOR-TRANSDUCER PROTEIN BLAR"/>
    <property type="match status" value="1"/>
</dbReference>
<evidence type="ECO:0000256" key="1">
    <source>
        <dbReference type="SAM" id="Phobius"/>
    </source>
</evidence>
<keyword evidence="1" id="KW-1133">Transmembrane helix</keyword>
<name>A0ABR7YUV9_9SPHI</name>
<proteinExistence type="predicted"/>
<keyword evidence="1" id="KW-0472">Membrane</keyword>
<gene>
    <name evidence="3" type="ORF">H8B06_20005</name>
</gene>
<dbReference type="InterPro" id="IPR052173">
    <property type="entry name" value="Beta-lactam_resp_regulator"/>
</dbReference>
<dbReference type="RefSeq" id="WP_190995952.1">
    <property type="nucleotide sequence ID" value="NZ_JACOIK010000019.1"/>
</dbReference>
<dbReference type="GO" id="GO:0008237">
    <property type="term" value="F:metallopeptidase activity"/>
    <property type="evidence" value="ECO:0007669"/>
    <property type="project" value="UniProtKB-KW"/>
</dbReference>
<dbReference type="Proteomes" id="UP000602759">
    <property type="component" value="Unassembled WGS sequence"/>
</dbReference>
<feature type="transmembrane region" description="Helical" evidence="1">
    <location>
        <begin position="310"/>
        <end position="328"/>
    </location>
</feature>
<accession>A0ABR7YUV9</accession>
<comment type="caution">
    <text evidence="3">The sequence shown here is derived from an EMBL/GenBank/DDBJ whole genome shotgun (WGS) entry which is preliminary data.</text>
</comment>
<organism evidence="3 4">
    <name type="scientific">Sphingobacterium micropteri</name>
    <dbReference type="NCBI Taxonomy" id="2763501"/>
    <lineage>
        <taxon>Bacteria</taxon>
        <taxon>Pseudomonadati</taxon>
        <taxon>Bacteroidota</taxon>
        <taxon>Sphingobacteriia</taxon>
        <taxon>Sphingobacteriales</taxon>
        <taxon>Sphingobacteriaceae</taxon>
        <taxon>Sphingobacterium</taxon>
    </lineage>
</organism>
<feature type="domain" description="Peptidase M56" evidence="2">
    <location>
        <begin position="116"/>
        <end position="296"/>
    </location>
</feature>
<keyword evidence="4" id="KW-1185">Reference proteome</keyword>
<dbReference type="InterPro" id="IPR008756">
    <property type="entry name" value="Peptidase_M56"/>
</dbReference>
<protein>
    <submittedName>
        <fullName evidence="3">M48 family metalloprotease</fullName>
    </submittedName>
</protein>
<dbReference type="Pfam" id="PF05569">
    <property type="entry name" value="Peptidase_M56"/>
    <property type="match status" value="1"/>
</dbReference>
<evidence type="ECO:0000313" key="3">
    <source>
        <dbReference type="EMBL" id="MBD1435114.1"/>
    </source>
</evidence>
<evidence type="ECO:0000259" key="2">
    <source>
        <dbReference type="Pfam" id="PF05569"/>
    </source>
</evidence>
<dbReference type="CDD" id="cd07341">
    <property type="entry name" value="M56_BlaR1_MecR1_like"/>
    <property type="match status" value="1"/>
</dbReference>
<feature type="transmembrane region" description="Helical" evidence="1">
    <location>
        <begin position="46"/>
        <end position="68"/>
    </location>
</feature>
<feature type="transmembrane region" description="Helical" evidence="1">
    <location>
        <begin position="20"/>
        <end position="37"/>
    </location>
</feature>
<keyword evidence="1" id="KW-0812">Transmembrane</keyword>
<reference evidence="3 4" key="1">
    <citation type="submission" date="2020-08" db="EMBL/GenBank/DDBJ databases">
        <title>Sphingobacterium sp. DN00404 isolated from aquaculture water.</title>
        <authorList>
            <person name="Zhang M."/>
        </authorList>
    </citation>
    <scope>NUCLEOTIDE SEQUENCE [LARGE SCALE GENOMIC DNA]</scope>
    <source>
        <strain evidence="3 4">DN00404</strain>
    </source>
</reference>
<dbReference type="PANTHER" id="PTHR34978:SF3">
    <property type="entry name" value="SLR0241 PROTEIN"/>
    <property type="match status" value="1"/>
</dbReference>
<evidence type="ECO:0000313" key="4">
    <source>
        <dbReference type="Proteomes" id="UP000602759"/>
    </source>
</evidence>
<feature type="transmembrane region" description="Helical" evidence="1">
    <location>
        <begin position="103"/>
        <end position="126"/>
    </location>
</feature>
<keyword evidence="3" id="KW-0378">Hydrolase</keyword>